<name>A0ABR7HL42_9FIRM</name>
<gene>
    <name evidence="1" type="ORF">H8R91_06920</name>
</gene>
<dbReference type="EMBL" id="JACOPS010000003">
    <property type="protein sequence ID" value="MBC5728249.1"/>
    <property type="molecule type" value="Genomic_DNA"/>
</dbReference>
<dbReference type="InterPro" id="IPR012349">
    <property type="entry name" value="Split_barrel_FMN-bd"/>
</dbReference>
<dbReference type="PANTHER" id="PTHR34071:SF2">
    <property type="entry name" value="FLAVIN-NUCLEOTIDE-BINDING PROTEIN"/>
    <property type="match status" value="1"/>
</dbReference>
<dbReference type="SUPFAM" id="SSF50475">
    <property type="entry name" value="FMN-binding split barrel"/>
    <property type="match status" value="1"/>
</dbReference>
<sequence>MKDYEIRRKDRAVDENAALEILKSGSFGVLSTIGADGYPYGVPVNYAYDDGKIYFHCAKNVGHKQDNLRFSGKVSFTVVTKSDVISEKFTTGYESAIAFGYASKTVTEKEKALRLLVQKYSPEFAEDGENHIKSAFERTDVFVIEIEKLTAKANKKTV</sequence>
<dbReference type="Pfam" id="PF12900">
    <property type="entry name" value="Pyridox_ox_2"/>
    <property type="match status" value="1"/>
</dbReference>
<accession>A0ABR7HL42</accession>
<evidence type="ECO:0000313" key="2">
    <source>
        <dbReference type="Proteomes" id="UP000636755"/>
    </source>
</evidence>
<dbReference type="PANTHER" id="PTHR34071">
    <property type="entry name" value="5-NITROIMIDAZOLE ANTIBIOTICS RESISTANCE PROTEIN, NIMA-FAMILY-RELATED PROTEIN-RELATED"/>
    <property type="match status" value="1"/>
</dbReference>
<keyword evidence="2" id="KW-1185">Reference proteome</keyword>
<dbReference type="Gene3D" id="2.30.110.10">
    <property type="entry name" value="Electron Transport, Fmn-binding Protein, Chain A"/>
    <property type="match status" value="1"/>
</dbReference>
<dbReference type="InterPro" id="IPR024747">
    <property type="entry name" value="Pyridox_Oxase-rel"/>
</dbReference>
<evidence type="ECO:0000313" key="1">
    <source>
        <dbReference type="EMBL" id="MBC5728249.1"/>
    </source>
</evidence>
<comment type="caution">
    <text evidence="1">The sequence shown here is derived from an EMBL/GenBank/DDBJ whole genome shotgun (WGS) entry which is preliminary data.</text>
</comment>
<dbReference type="Proteomes" id="UP000636755">
    <property type="component" value="Unassembled WGS sequence"/>
</dbReference>
<reference evidence="1 2" key="1">
    <citation type="submission" date="2020-08" db="EMBL/GenBank/DDBJ databases">
        <title>Genome public.</title>
        <authorList>
            <person name="Liu C."/>
            <person name="Sun Q."/>
        </authorList>
    </citation>
    <scope>NUCLEOTIDE SEQUENCE [LARGE SCALE GENOMIC DNA]</scope>
    <source>
        <strain evidence="1 2">NSJ-71</strain>
    </source>
</reference>
<protein>
    <submittedName>
        <fullName evidence="1">Pyridoxamine 5'-phosphate oxidase family protein</fullName>
    </submittedName>
</protein>
<proteinExistence type="predicted"/>
<dbReference type="RefSeq" id="WP_186935411.1">
    <property type="nucleotide sequence ID" value="NZ_JACOPS010000003.1"/>
</dbReference>
<organism evidence="1 2">
    <name type="scientific">Ruminococcus intestinalis</name>
    <dbReference type="NCBI Taxonomy" id="2763066"/>
    <lineage>
        <taxon>Bacteria</taxon>
        <taxon>Bacillati</taxon>
        <taxon>Bacillota</taxon>
        <taxon>Clostridia</taxon>
        <taxon>Eubacteriales</taxon>
        <taxon>Oscillospiraceae</taxon>
        <taxon>Ruminococcus</taxon>
    </lineage>
</organism>